<dbReference type="AlphaFoldDB" id="A0A8K1CA25"/>
<feature type="region of interest" description="Disordered" evidence="2">
    <location>
        <begin position="463"/>
        <end position="489"/>
    </location>
</feature>
<feature type="region of interest" description="Disordered" evidence="2">
    <location>
        <begin position="522"/>
        <end position="558"/>
    </location>
</feature>
<feature type="domain" description="Autophagy-related protein 13 N-terminal" evidence="3">
    <location>
        <begin position="102"/>
        <end position="242"/>
    </location>
</feature>
<evidence type="ECO:0000259" key="3">
    <source>
        <dbReference type="Pfam" id="PF10033"/>
    </source>
</evidence>
<feature type="compositionally biased region" description="Polar residues" evidence="2">
    <location>
        <begin position="380"/>
        <end position="391"/>
    </location>
</feature>
<name>A0A8K1CA25_PYTOL</name>
<gene>
    <name evidence="4" type="ORF">Poli38472_004344</name>
</gene>
<dbReference type="EMBL" id="SPLM01000109">
    <property type="protein sequence ID" value="TMW59275.1"/>
    <property type="molecule type" value="Genomic_DNA"/>
</dbReference>
<feature type="compositionally biased region" description="Polar residues" evidence="2">
    <location>
        <begin position="640"/>
        <end position="655"/>
    </location>
</feature>
<feature type="region of interest" description="Disordered" evidence="2">
    <location>
        <begin position="612"/>
        <end position="655"/>
    </location>
</feature>
<dbReference type="GO" id="GO:0005829">
    <property type="term" value="C:cytosol"/>
    <property type="evidence" value="ECO:0007669"/>
    <property type="project" value="TreeGrafter"/>
</dbReference>
<dbReference type="InterPro" id="IPR018731">
    <property type="entry name" value="Atg13_N"/>
</dbReference>
<dbReference type="GO" id="GO:0000423">
    <property type="term" value="P:mitophagy"/>
    <property type="evidence" value="ECO:0007669"/>
    <property type="project" value="TreeGrafter"/>
</dbReference>
<feature type="compositionally biased region" description="Polar residues" evidence="2">
    <location>
        <begin position="272"/>
        <end position="281"/>
    </location>
</feature>
<feature type="compositionally biased region" description="Polar residues" evidence="2">
    <location>
        <begin position="7"/>
        <end position="16"/>
    </location>
</feature>
<dbReference type="Gene3D" id="3.30.900.10">
    <property type="entry name" value="HORMA domain"/>
    <property type="match status" value="1"/>
</dbReference>
<protein>
    <recommendedName>
        <fullName evidence="3">Autophagy-related protein 13 N-terminal domain-containing protein</fullName>
    </recommendedName>
</protein>
<proteinExistence type="predicted"/>
<evidence type="ECO:0000256" key="2">
    <source>
        <dbReference type="SAM" id="MobiDB-lite"/>
    </source>
</evidence>
<accession>A0A8K1CA25</accession>
<dbReference type="GO" id="GO:0034727">
    <property type="term" value="P:piecemeal microautophagy of the nucleus"/>
    <property type="evidence" value="ECO:0007669"/>
    <property type="project" value="TreeGrafter"/>
</dbReference>
<sequence>MNPRYATISSYRTPTGSSGGNASPVEAGRMKTEQVVVEFLYKVTELVLQSRVHLQSEGEHGRSHRRARFNLDIEEIQFIRESMGAWKDDVHLPLMVDIYWDGERDKRVLLERWTVAYVATPSSQQQSWQDSHDSHLTRRHSSPINSVNAAAVNNTRDVIQQLKEVCKKIAVLLRALHSFMRQLPAHRFFRESYPSTLAYEIHADHPESQGFPADIATNQYSFIPIQTPFGYLKVSALYRRNCSALNERRRTSGTPIFQDNFIIQDYVPNSPDITITPSPETAMSPRYLGQPLSPTRRRSSPNMVQDTHRSKNTSQPMAIPQQAKPIEEKPAASSLEADNRLRGLHPHSYADPDRLRAVPANPNVTPAPYGYGNVAIEQGTPPQATGSSTSAHPAGHASGFSGSFQDHPSSSPHPLSTPPRHPNSILTPRTSRMSFLSTSAGKKTSGTQDYAYRASLENFSLDGTVPGGSHHKAMATPSPPSPSPLMKASGRAHTFHFSTRHSEGATKQASPLLQAAVANESSPHMTPPFMAESPPIDPGQRRSLSSKDDPSGVSSTALALQRASLDGRDSDAGIAMFTSSPPFQANPAELLSTSPGYSYGKHFQQYRRSPTFASTDHALARSSRSANGSEGGSPAFVGSTPPSVSNSMTHSKTHTFSTDVHENGAGIWGISPDSPDAFGFAIAGSTRRRLLSLSAEKGGSSAQDASTPEATDDDHELDLLPFAMGDGDHTSTTTTITATSSVIERPSFTSSTDIHGSSVGWDTASVGSFLQQLKNAPRLQVFEGNDAQPNAAQASDPTPDDQFLQTSFFDDELESFRSLRDELAHEL</sequence>
<feature type="compositionally biased region" description="Polar residues" evidence="2">
    <location>
        <begin position="700"/>
        <end position="709"/>
    </location>
</feature>
<feature type="compositionally biased region" description="Polar residues" evidence="2">
    <location>
        <begin position="424"/>
        <end position="445"/>
    </location>
</feature>
<feature type="region of interest" description="Disordered" evidence="2">
    <location>
        <begin position="272"/>
        <end position="445"/>
    </location>
</feature>
<dbReference type="OrthoDB" id="70161at2759"/>
<evidence type="ECO:0000313" key="5">
    <source>
        <dbReference type="Proteomes" id="UP000794436"/>
    </source>
</evidence>
<dbReference type="GO" id="GO:0000407">
    <property type="term" value="C:phagophore assembly site"/>
    <property type="evidence" value="ECO:0007669"/>
    <property type="project" value="TreeGrafter"/>
</dbReference>
<comment type="caution">
    <text evidence="4">The sequence shown here is derived from an EMBL/GenBank/DDBJ whole genome shotgun (WGS) entry which is preliminary data.</text>
</comment>
<feature type="region of interest" description="Disordered" evidence="2">
    <location>
        <begin position="693"/>
        <end position="713"/>
    </location>
</feature>
<feature type="compositionally biased region" description="Low complexity" evidence="2">
    <location>
        <begin position="357"/>
        <end position="368"/>
    </location>
</feature>
<reference evidence="4" key="1">
    <citation type="submission" date="2019-03" db="EMBL/GenBank/DDBJ databases">
        <title>Long read genome sequence of the mycoparasitic Pythium oligandrum ATCC 38472 isolated from sugarbeet rhizosphere.</title>
        <authorList>
            <person name="Gaulin E."/>
        </authorList>
    </citation>
    <scope>NUCLEOTIDE SEQUENCE</scope>
    <source>
        <strain evidence="4">ATCC 38472_TT</strain>
    </source>
</reference>
<feature type="region of interest" description="Disordered" evidence="2">
    <location>
        <begin position="1"/>
        <end position="25"/>
    </location>
</feature>
<keyword evidence="1" id="KW-0072">Autophagy</keyword>
<dbReference type="Proteomes" id="UP000794436">
    <property type="component" value="Unassembled WGS sequence"/>
</dbReference>
<organism evidence="4 5">
    <name type="scientific">Pythium oligandrum</name>
    <name type="common">Mycoparasitic fungus</name>
    <dbReference type="NCBI Taxonomy" id="41045"/>
    <lineage>
        <taxon>Eukaryota</taxon>
        <taxon>Sar</taxon>
        <taxon>Stramenopiles</taxon>
        <taxon>Oomycota</taxon>
        <taxon>Peronosporomycetes</taxon>
        <taxon>Pythiales</taxon>
        <taxon>Pythiaceae</taxon>
        <taxon>Pythium</taxon>
    </lineage>
</organism>
<evidence type="ECO:0000313" key="4">
    <source>
        <dbReference type="EMBL" id="TMW59275.1"/>
    </source>
</evidence>
<dbReference type="GO" id="GO:0034497">
    <property type="term" value="P:protein localization to phagophore assembly site"/>
    <property type="evidence" value="ECO:0007669"/>
    <property type="project" value="TreeGrafter"/>
</dbReference>
<dbReference type="InterPro" id="IPR040182">
    <property type="entry name" value="ATG13"/>
</dbReference>
<dbReference type="PANTHER" id="PTHR13430">
    <property type="match status" value="1"/>
</dbReference>
<dbReference type="PANTHER" id="PTHR13430:SF4">
    <property type="entry name" value="AUTOPHAGY-RELATED PROTEIN 13"/>
    <property type="match status" value="1"/>
</dbReference>
<dbReference type="Pfam" id="PF10033">
    <property type="entry name" value="ATG13"/>
    <property type="match status" value="1"/>
</dbReference>
<dbReference type="GO" id="GO:1990316">
    <property type="term" value="C:Atg1/ULK1 kinase complex"/>
    <property type="evidence" value="ECO:0007669"/>
    <property type="project" value="InterPro"/>
</dbReference>
<dbReference type="InterPro" id="IPR036570">
    <property type="entry name" value="HORMA_dom_sf"/>
</dbReference>
<evidence type="ECO:0000256" key="1">
    <source>
        <dbReference type="ARBA" id="ARBA00023006"/>
    </source>
</evidence>
<keyword evidence="5" id="KW-1185">Reference proteome</keyword>